<sequence length="64" mass="6906">MEREDFDLAALDPLAPDMSNLHVQVLCRVHSSAGETGLGTFEQLVLGPYDPWGLAGYIDTPTSS</sequence>
<keyword evidence="2" id="KW-1185">Reference proteome</keyword>
<dbReference type="EMBL" id="QJJM01000006">
    <property type="protein sequence ID" value="PXW76064.1"/>
    <property type="molecule type" value="Genomic_DNA"/>
</dbReference>
<comment type="caution">
    <text evidence="1">The sequence shown here is derived from an EMBL/GenBank/DDBJ whole genome shotgun (WGS) entry which is preliminary data.</text>
</comment>
<dbReference type="AlphaFoldDB" id="A0A2V3V4N8"/>
<protein>
    <submittedName>
        <fullName evidence="1">Uncharacterized protein</fullName>
    </submittedName>
</protein>
<evidence type="ECO:0000313" key="2">
    <source>
        <dbReference type="Proteomes" id="UP000248014"/>
    </source>
</evidence>
<proteinExistence type="predicted"/>
<gene>
    <name evidence="1" type="ORF">C7451_106230</name>
</gene>
<organism evidence="1 2">
    <name type="scientific">Blastomonas natatoria</name>
    <dbReference type="NCBI Taxonomy" id="34015"/>
    <lineage>
        <taxon>Bacteria</taxon>
        <taxon>Pseudomonadati</taxon>
        <taxon>Pseudomonadota</taxon>
        <taxon>Alphaproteobacteria</taxon>
        <taxon>Sphingomonadales</taxon>
        <taxon>Sphingomonadaceae</taxon>
        <taxon>Blastomonas</taxon>
    </lineage>
</organism>
<dbReference type="Proteomes" id="UP000248014">
    <property type="component" value="Unassembled WGS sequence"/>
</dbReference>
<dbReference type="RefSeq" id="WP_244181773.1">
    <property type="nucleotide sequence ID" value="NZ_QJJM01000006.1"/>
</dbReference>
<name>A0A2V3V4N8_9SPHN</name>
<reference evidence="1 2" key="1">
    <citation type="submission" date="2018-05" db="EMBL/GenBank/DDBJ databases">
        <title>Genomic Encyclopedia of Type Strains, Phase IV (KMG-IV): sequencing the most valuable type-strain genomes for metagenomic binning, comparative biology and taxonomic classification.</title>
        <authorList>
            <person name="Goeker M."/>
        </authorList>
    </citation>
    <scope>NUCLEOTIDE SEQUENCE [LARGE SCALE GENOMIC DNA]</scope>
    <source>
        <strain evidence="1 2">DSM 3183</strain>
    </source>
</reference>
<evidence type="ECO:0000313" key="1">
    <source>
        <dbReference type="EMBL" id="PXW76064.1"/>
    </source>
</evidence>
<accession>A0A2V3V4N8</accession>